<dbReference type="GO" id="GO:0003872">
    <property type="term" value="F:6-phosphofructokinase activity"/>
    <property type="evidence" value="ECO:0007669"/>
    <property type="project" value="UniProtKB-EC"/>
</dbReference>
<dbReference type="InterPro" id="IPR022953">
    <property type="entry name" value="ATP_PFK"/>
</dbReference>
<protein>
    <recommendedName>
        <fullName evidence="12">Phosphofructokinase domain-containing protein</fullName>
    </recommendedName>
</protein>
<keyword evidence="5" id="KW-0547">Nucleotide-binding</keyword>
<proteinExistence type="predicted"/>
<evidence type="ECO:0000256" key="3">
    <source>
        <dbReference type="ARBA" id="ARBA00022679"/>
    </source>
</evidence>
<dbReference type="GO" id="GO:0005737">
    <property type="term" value="C:cytoplasm"/>
    <property type="evidence" value="ECO:0007669"/>
    <property type="project" value="UniProtKB-ARBA"/>
</dbReference>
<dbReference type="PRINTS" id="PR00476">
    <property type="entry name" value="PHFRCTKINASE"/>
</dbReference>
<feature type="chain" id="PRO_5031137340" description="Phosphofructokinase domain-containing protein" evidence="11">
    <location>
        <begin position="19"/>
        <end position="322"/>
    </location>
</feature>
<dbReference type="EMBL" id="HBGS01052346">
    <property type="protein sequence ID" value="CAD9469970.1"/>
    <property type="molecule type" value="Transcribed_RNA"/>
</dbReference>
<evidence type="ECO:0000256" key="11">
    <source>
        <dbReference type="SAM" id="SignalP"/>
    </source>
</evidence>
<comment type="catalytic activity">
    <reaction evidence="10">
        <text>beta-D-fructose 6-phosphate + ATP = beta-D-fructose 1,6-bisphosphate + ADP + H(+)</text>
        <dbReference type="Rhea" id="RHEA:16109"/>
        <dbReference type="ChEBI" id="CHEBI:15378"/>
        <dbReference type="ChEBI" id="CHEBI:30616"/>
        <dbReference type="ChEBI" id="CHEBI:32966"/>
        <dbReference type="ChEBI" id="CHEBI:57634"/>
        <dbReference type="ChEBI" id="CHEBI:456216"/>
        <dbReference type="EC" id="2.7.1.11"/>
    </reaction>
</comment>
<sequence length="322" mass="34533">MSRFITLFTLALAACTDGFNFAPQQTLFSRPTASSGRRESVVAQISRTIETDGLAFTVEDIPHLKNWIPDLEMHDTPLGNAPDSMMKTRPDPSFFVNEDDLIAAQVAHTAQEARSPQAFHRAGARAKVAFEVGEAKAAIATCGGLCPGLNTVVRELYLCLSRQYGVKTVLGIRDGYAGFGRIDKAIELTEEYVADIQKQGGTVLRSSRGGHDTMVICDALEAQGINMLFLVGGDGTMKGAVKIEDEMRRRGKKCVVGVVPKTIDNDVPVIDMSFGFNTAVQEAASHINAAYTEAAGCPNGIGVVRLMGRHSGFIAMTAVPPP</sequence>
<dbReference type="SUPFAM" id="SSF53784">
    <property type="entry name" value="Phosphofructokinase"/>
    <property type="match status" value="1"/>
</dbReference>
<dbReference type="GO" id="GO:0006002">
    <property type="term" value="P:fructose 6-phosphate metabolic process"/>
    <property type="evidence" value="ECO:0007669"/>
    <property type="project" value="InterPro"/>
</dbReference>
<comment type="cofactor">
    <cofactor evidence="1">
        <name>Mg(2+)</name>
        <dbReference type="ChEBI" id="CHEBI:18420"/>
    </cofactor>
</comment>
<dbReference type="PANTHER" id="PTHR45770">
    <property type="entry name" value="ATP-DEPENDENT 6-PHOSPHOFRUCTOKINASE 1"/>
    <property type="match status" value="1"/>
</dbReference>
<evidence type="ECO:0000256" key="1">
    <source>
        <dbReference type="ARBA" id="ARBA00001946"/>
    </source>
</evidence>
<keyword evidence="6" id="KW-0418">Kinase</keyword>
<reference evidence="13" key="1">
    <citation type="submission" date="2021-01" db="EMBL/GenBank/DDBJ databases">
        <authorList>
            <person name="Corre E."/>
            <person name="Pelletier E."/>
            <person name="Niang G."/>
            <person name="Scheremetjew M."/>
            <person name="Finn R."/>
            <person name="Kale V."/>
            <person name="Holt S."/>
            <person name="Cochrane G."/>
            <person name="Meng A."/>
            <person name="Brown T."/>
            <person name="Cohen L."/>
        </authorList>
    </citation>
    <scope>NUCLEOTIDE SEQUENCE</scope>
    <source>
        <strain evidence="13">CCMP1381</strain>
    </source>
</reference>
<keyword evidence="9" id="KW-0324">Glycolysis</keyword>
<evidence type="ECO:0000256" key="9">
    <source>
        <dbReference type="ARBA" id="ARBA00023152"/>
    </source>
</evidence>
<dbReference type="GO" id="GO:0005524">
    <property type="term" value="F:ATP binding"/>
    <property type="evidence" value="ECO:0007669"/>
    <property type="project" value="UniProtKB-KW"/>
</dbReference>
<evidence type="ECO:0000313" key="13">
    <source>
        <dbReference type="EMBL" id="CAD9469970.1"/>
    </source>
</evidence>
<keyword evidence="11" id="KW-0732">Signal</keyword>
<evidence type="ECO:0000256" key="7">
    <source>
        <dbReference type="ARBA" id="ARBA00022840"/>
    </source>
</evidence>
<gene>
    <name evidence="13" type="ORF">DSPE1174_LOCUS27037</name>
</gene>
<dbReference type="InterPro" id="IPR050929">
    <property type="entry name" value="PFKA"/>
</dbReference>
<name>A0A7S2E325_9STRA</name>
<keyword evidence="3" id="KW-0808">Transferase</keyword>
<keyword evidence="8" id="KW-0460">Magnesium</keyword>
<organism evidence="13">
    <name type="scientific">Octactis speculum</name>
    <dbReference type="NCBI Taxonomy" id="3111310"/>
    <lineage>
        <taxon>Eukaryota</taxon>
        <taxon>Sar</taxon>
        <taxon>Stramenopiles</taxon>
        <taxon>Ochrophyta</taxon>
        <taxon>Dictyochophyceae</taxon>
        <taxon>Dictyochales</taxon>
        <taxon>Dictyochaceae</taxon>
        <taxon>Octactis</taxon>
    </lineage>
</organism>
<dbReference type="GO" id="GO:0046872">
    <property type="term" value="F:metal ion binding"/>
    <property type="evidence" value="ECO:0007669"/>
    <property type="project" value="UniProtKB-KW"/>
</dbReference>
<evidence type="ECO:0000256" key="2">
    <source>
        <dbReference type="ARBA" id="ARBA00002659"/>
    </source>
</evidence>
<dbReference type="InterPro" id="IPR035966">
    <property type="entry name" value="PKF_sf"/>
</dbReference>
<evidence type="ECO:0000256" key="6">
    <source>
        <dbReference type="ARBA" id="ARBA00022777"/>
    </source>
</evidence>
<dbReference type="InterPro" id="IPR000023">
    <property type="entry name" value="Phosphofructokinase_dom"/>
</dbReference>
<dbReference type="FunFam" id="3.40.50.450:FF:000002">
    <property type="entry name" value="ATP-dependent 6-phosphofructokinase"/>
    <property type="match status" value="1"/>
</dbReference>
<dbReference type="Pfam" id="PF00365">
    <property type="entry name" value="PFK"/>
    <property type="match status" value="1"/>
</dbReference>
<accession>A0A7S2E325</accession>
<evidence type="ECO:0000256" key="5">
    <source>
        <dbReference type="ARBA" id="ARBA00022741"/>
    </source>
</evidence>
<feature type="signal peptide" evidence="11">
    <location>
        <begin position="1"/>
        <end position="18"/>
    </location>
</feature>
<feature type="domain" description="Phosphofructokinase" evidence="12">
    <location>
        <begin position="137"/>
        <end position="318"/>
    </location>
</feature>
<dbReference type="PROSITE" id="PS51257">
    <property type="entry name" value="PROKAR_LIPOPROTEIN"/>
    <property type="match status" value="1"/>
</dbReference>
<keyword evidence="7" id="KW-0067">ATP-binding</keyword>
<evidence type="ECO:0000259" key="12">
    <source>
        <dbReference type="Pfam" id="PF00365"/>
    </source>
</evidence>
<evidence type="ECO:0000256" key="4">
    <source>
        <dbReference type="ARBA" id="ARBA00022723"/>
    </source>
</evidence>
<evidence type="ECO:0000256" key="10">
    <source>
        <dbReference type="ARBA" id="ARBA00048070"/>
    </source>
</evidence>
<evidence type="ECO:0000256" key="8">
    <source>
        <dbReference type="ARBA" id="ARBA00022842"/>
    </source>
</evidence>
<dbReference type="UniPathway" id="UPA00109">
    <property type="reaction ID" value="UER00182"/>
</dbReference>
<keyword evidence="4" id="KW-0479">Metal-binding</keyword>
<dbReference type="Gene3D" id="3.40.50.450">
    <property type="match status" value="1"/>
</dbReference>
<comment type="function">
    <text evidence="2">Catalyzes the phosphorylation of D-fructose 6-phosphate to fructose 1,6-bisphosphate by ATP, the first committing step of glycolysis.</text>
</comment>
<dbReference type="AlphaFoldDB" id="A0A7S2E325"/>